<reference evidence="13 14" key="1">
    <citation type="submission" date="2020-08" db="EMBL/GenBank/DDBJ databases">
        <title>Sequencing the genomes of 1000 actinobacteria strains.</title>
        <authorList>
            <person name="Klenk H.-P."/>
        </authorList>
    </citation>
    <scope>NUCLEOTIDE SEQUENCE [LARGE SCALE GENOMIC DNA]</scope>
    <source>
        <strain evidence="13 14">DSM 44593</strain>
    </source>
</reference>
<name>A0A841E073_9ACTN</name>
<evidence type="ECO:0000256" key="8">
    <source>
        <dbReference type="ARBA" id="ARBA00022801"/>
    </source>
</evidence>
<dbReference type="EMBL" id="JACHLY010000001">
    <property type="protein sequence ID" value="MBB5996446.1"/>
    <property type="molecule type" value="Genomic_DNA"/>
</dbReference>
<evidence type="ECO:0000256" key="10">
    <source>
        <dbReference type="ARBA" id="ARBA00023125"/>
    </source>
</evidence>
<feature type="compositionally biased region" description="Acidic residues" evidence="11">
    <location>
        <begin position="411"/>
        <end position="434"/>
    </location>
</feature>
<evidence type="ECO:0000256" key="2">
    <source>
        <dbReference type="ARBA" id="ARBA00008598"/>
    </source>
</evidence>
<dbReference type="InterPro" id="IPR055180">
    <property type="entry name" value="HsdR_RecA-like_helicase_dom_2"/>
</dbReference>
<dbReference type="Gene3D" id="3.40.50.300">
    <property type="entry name" value="P-loop containing nucleotide triphosphate hydrolases"/>
    <property type="match status" value="3"/>
</dbReference>
<dbReference type="SMART" id="SM00487">
    <property type="entry name" value="DEXDc"/>
    <property type="match status" value="1"/>
</dbReference>
<evidence type="ECO:0000256" key="5">
    <source>
        <dbReference type="ARBA" id="ARBA00022741"/>
    </source>
</evidence>
<evidence type="ECO:0000313" key="14">
    <source>
        <dbReference type="Proteomes" id="UP000578077"/>
    </source>
</evidence>
<keyword evidence="14" id="KW-1185">Reference proteome</keyword>
<keyword evidence="9" id="KW-0067">ATP-binding</keyword>
<evidence type="ECO:0000313" key="13">
    <source>
        <dbReference type="EMBL" id="MBB5996446.1"/>
    </source>
</evidence>
<feature type="domain" description="Helicase ATP-binding" evidence="12">
    <location>
        <begin position="303"/>
        <end position="529"/>
    </location>
</feature>
<protein>
    <recommendedName>
        <fullName evidence="3">type I site-specific deoxyribonuclease</fullName>
        <ecNumber evidence="3">3.1.21.3</ecNumber>
    </recommendedName>
</protein>
<organism evidence="13 14">
    <name type="scientific">Streptomonospora salina</name>
    <dbReference type="NCBI Taxonomy" id="104205"/>
    <lineage>
        <taxon>Bacteria</taxon>
        <taxon>Bacillati</taxon>
        <taxon>Actinomycetota</taxon>
        <taxon>Actinomycetes</taxon>
        <taxon>Streptosporangiales</taxon>
        <taxon>Nocardiopsidaceae</taxon>
        <taxon>Streptomonospora</taxon>
    </lineage>
</organism>
<evidence type="ECO:0000256" key="11">
    <source>
        <dbReference type="SAM" id="MobiDB-lite"/>
    </source>
</evidence>
<dbReference type="GO" id="GO:0009307">
    <property type="term" value="P:DNA restriction-modification system"/>
    <property type="evidence" value="ECO:0007669"/>
    <property type="project" value="UniProtKB-KW"/>
</dbReference>
<keyword evidence="8 13" id="KW-0378">Hydrolase</keyword>
<dbReference type="InterPro" id="IPR027417">
    <property type="entry name" value="P-loop_NTPase"/>
</dbReference>
<dbReference type="EC" id="3.1.21.3" evidence="3"/>
<dbReference type="Proteomes" id="UP000578077">
    <property type="component" value="Unassembled WGS sequence"/>
</dbReference>
<dbReference type="PANTHER" id="PTHR30195">
    <property type="entry name" value="TYPE I SITE-SPECIFIC DEOXYRIBONUCLEASE PROTEIN SUBUNIT M AND R"/>
    <property type="match status" value="1"/>
</dbReference>
<comment type="caution">
    <text evidence="13">The sequence shown here is derived from an EMBL/GenBank/DDBJ whole genome shotgun (WGS) entry which is preliminary data.</text>
</comment>
<evidence type="ECO:0000256" key="6">
    <source>
        <dbReference type="ARBA" id="ARBA00022747"/>
    </source>
</evidence>
<evidence type="ECO:0000256" key="4">
    <source>
        <dbReference type="ARBA" id="ARBA00022722"/>
    </source>
</evidence>
<keyword evidence="10" id="KW-0238">DNA-binding</keyword>
<evidence type="ECO:0000256" key="3">
    <source>
        <dbReference type="ARBA" id="ARBA00012654"/>
    </source>
</evidence>
<dbReference type="PANTHER" id="PTHR30195:SF15">
    <property type="entry name" value="TYPE I RESTRICTION ENZYME HINDI ENDONUCLEASE SUBUNIT"/>
    <property type="match status" value="1"/>
</dbReference>
<dbReference type="PROSITE" id="PS51192">
    <property type="entry name" value="HELICASE_ATP_BIND_1"/>
    <property type="match status" value="1"/>
</dbReference>
<keyword evidence="7" id="KW-0255">Endonuclease</keyword>
<dbReference type="InterPro" id="IPR014001">
    <property type="entry name" value="Helicase_ATP-bd"/>
</dbReference>
<dbReference type="CDD" id="cd22332">
    <property type="entry name" value="HsdR_N"/>
    <property type="match status" value="1"/>
</dbReference>
<keyword evidence="6" id="KW-0680">Restriction system</keyword>
<evidence type="ECO:0000256" key="9">
    <source>
        <dbReference type="ARBA" id="ARBA00022840"/>
    </source>
</evidence>
<proteinExistence type="inferred from homology"/>
<evidence type="ECO:0000256" key="7">
    <source>
        <dbReference type="ARBA" id="ARBA00022759"/>
    </source>
</evidence>
<dbReference type="SUPFAM" id="SSF52540">
    <property type="entry name" value="P-loop containing nucleoside triphosphate hydrolases"/>
    <property type="match status" value="1"/>
</dbReference>
<sequence length="1131" mass="124806">MIDQLTAMGWTHLPGSRQSSAATGRASFRETILQDRLKAVMRRINLDDGGGEWLDEGRLEQALSALTRPQARTLVEVNEELTAKLIVGTEVDGVEGWHQGRTQTVRFIDFDEPANNEFLVVNQFAVDGPGAVGADRIVPDLVLFVNGIPLVVIEAKSPNTAAPIAAAADQLRRYANQRTDVPAEGNERLFHTNQFVVAAAGETARAAGFTAEPEHYAEWKTTDPVAEDQVAAEIGAAGPEDLNNRHRQVAGMLRPGVLLDLVRHFTLFMERGPRKVKVVARYQQYRAVRRAIERMLTKPTRRQDGELDRRGGIIWHTQGSGKSLTMVFLVRAMRSHPQLTGFKVVVVTDRTQLQDQLAATMALTGESSDTVTRVAEIEERLAVPGKGLYFAMIQKYLGESGGGSGEGARGEDEDVEETEEDGDAADAVPADENEAASVDGAADPAEHPRPARAAQRRPRRAEIAPQLEAVDESENVLILVDEAHRSQTSQLHANLMAALPNAARIGFTGTPIIMGDKERFTGKIFGEFIDSYTIKQSEADGATVPILYEGRTAMAHVRDGNDLDEIFEDLFDATPAQLDELKRRYATKNHVLVAEQMIRAKAESMLRHYVGVVLPNGFKAQVVAVSRVAAVRYQQALTEARDVLVAELDALPAELRTPQAAETDHEYDPATARRIGALPYRDTIARLGAAAVVSGAHNDGKDWKEWTDKSRQDANIAEFLKPLPSGPDADPAETSPLAFLAVKSMLLTGFDAPNEQVLYLDRHIKQAELLQAVARVNRTARAKRAGYVIDYYGVAEHLKTALAAYAAEDVEGVLTSVKDEVPLLRERHERVRRVFTIRGLERFTTDAEREECVQVLEDDRVRMEFFNAFKEFTRSLETVLPRPEAREFGADAKAFGAIGEAARRRYRADDGFDASLYGGKVRKLIDDYVRVHDIRTKIPPQSITDSGFDAKVAELPSDRAKASEMQHALRHHINENIDSDPEFYAKFSERPEQVLESLGENWPAQVEALSKLKEDVLAGRRDDGGTGLDPETEAPFYDLLVSELAGDGASPPSDELKRRLVEKTTEVSGMMRGKIELAGYSAYQGRKLRNQVTRALAGCQVNGVVVIDMEHAKNLAPRLVDLAERKFTPPR</sequence>
<dbReference type="Pfam" id="PF18766">
    <property type="entry name" value="SWI2_SNF2"/>
    <property type="match status" value="1"/>
</dbReference>
<evidence type="ECO:0000259" key="12">
    <source>
        <dbReference type="PROSITE" id="PS51192"/>
    </source>
</evidence>
<dbReference type="InterPro" id="IPR007409">
    <property type="entry name" value="Restrct_endonuc_type1_HsdR_N"/>
</dbReference>
<dbReference type="InterPro" id="IPR051268">
    <property type="entry name" value="Type-I_R_enzyme_R_subunit"/>
</dbReference>
<gene>
    <name evidence="13" type="ORF">HNR25_000197</name>
</gene>
<comment type="catalytic activity">
    <reaction evidence="1">
        <text>Endonucleolytic cleavage of DNA to give random double-stranded fragments with terminal 5'-phosphates, ATP is simultaneously hydrolyzed.</text>
        <dbReference type="EC" id="3.1.21.3"/>
    </reaction>
</comment>
<dbReference type="Pfam" id="PF04313">
    <property type="entry name" value="HSDR_N"/>
    <property type="match status" value="1"/>
</dbReference>
<dbReference type="GO" id="GO:0003677">
    <property type="term" value="F:DNA binding"/>
    <property type="evidence" value="ECO:0007669"/>
    <property type="project" value="UniProtKB-KW"/>
</dbReference>
<dbReference type="GO" id="GO:0009035">
    <property type="term" value="F:type I site-specific deoxyribonuclease activity"/>
    <property type="evidence" value="ECO:0007669"/>
    <property type="project" value="UniProtKB-EC"/>
</dbReference>
<comment type="similarity">
    <text evidence="2">Belongs to the HsdR family.</text>
</comment>
<accession>A0A841E073</accession>
<dbReference type="AlphaFoldDB" id="A0A841E073"/>
<keyword evidence="4" id="KW-0540">Nuclease</keyword>
<dbReference type="Gene3D" id="3.90.1570.50">
    <property type="match status" value="1"/>
</dbReference>
<keyword evidence="5" id="KW-0547">Nucleotide-binding</keyword>
<evidence type="ECO:0000256" key="1">
    <source>
        <dbReference type="ARBA" id="ARBA00000851"/>
    </source>
</evidence>
<feature type="region of interest" description="Disordered" evidence="11">
    <location>
        <begin position="400"/>
        <end position="460"/>
    </location>
</feature>
<dbReference type="Pfam" id="PF22679">
    <property type="entry name" value="T1R_D3-like"/>
    <property type="match status" value="1"/>
</dbReference>
<dbReference type="GO" id="GO:0005524">
    <property type="term" value="F:ATP binding"/>
    <property type="evidence" value="ECO:0007669"/>
    <property type="project" value="UniProtKB-KW"/>
</dbReference>
<dbReference type="InterPro" id="IPR040980">
    <property type="entry name" value="SWI2_SNF2"/>
</dbReference>